<evidence type="ECO:0000256" key="4">
    <source>
        <dbReference type="ARBA" id="ARBA00022737"/>
    </source>
</evidence>
<feature type="binding site" evidence="8">
    <location>
        <position position="384"/>
    </location>
    <ligand>
        <name>[4Fe-4S] cluster</name>
        <dbReference type="ChEBI" id="CHEBI:49883"/>
        <label>1</label>
    </ligand>
</feature>
<evidence type="ECO:0000256" key="5">
    <source>
        <dbReference type="ARBA" id="ARBA00022982"/>
    </source>
</evidence>
<dbReference type="PANTHER" id="PTHR43034">
    <property type="entry name" value="ION-TRANSLOCATING OXIDOREDUCTASE COMPLEX SUBUNIT C"/>
    <property type="match status" value="1"/>
</dbReference>
<feature type="binding site" evidence="8">
    <location>
        <position position="430"/>
    </location>
    <ligand>
        <name>[4Fe-4S] cluster</name>
        <dbReference type="ChEBI" id="CHEBI:49883"/>
        <label>1</label>
    </ligand>
</feature>
<feature type="binding site" evidence="8">
    <location>
        <position position="426"/>
    </location>
    <ligand>
        <name>[4Fe-4S] cluster</name>
        <dbReference type="ChEBI" id="CHEBI:49883"/>
        <label>2</label>
    </ligand>
</feature>
<keyword evidence="8" id="KW-1003">Cell membrane</keyword>
<dbReference type="Proteomes" id="UP000075766">
    <property type="component" value="Unassembled WGS sequence"/>
</dbReference>
<feature type="binding site" evidence="8">
    <location>
        <position position="391"/>
    </location>
    <ligand>
        <name>[4Fe-4S] cluster</name>
        <dbReference type="ChEBI" id="CHEBI:49883"/>
        <label>2</label>
    </ligand>
</feature>
<evidence type="ECO:0000259" key="10">
    <source>
        <dbReference type="PROSITE" id="PS51379"/>
    </source>
</evidence>
<gene>
    <name evidence="8" type="primary">rnfC</name>
    <name evidence="11" type="ORF">AY586_05895</name>
</gene>
<comment type="subcellular location">
    <subcellularLocation>
        <location evidence="8">Cell inner membrane</location>
        <topology evidence="8">Peripheral membrane protein</topology>
    </subcellularLocation>
</comment>
<evidence type="ECO:0000256" key="7">
    <source>
        <dbReference type="ARBA" id="ARBA00023014"/>
    </source>
</evidence>
<keyword evidence="2 8" id="KW-0004">4Fe-4S</keyword>
<name>A0ABR5VLB5_MARGR</name>
<comment type="cofactor">
    <cofactor evidence="8">
        <name>[4Fe-4S] cluster</name>
        <dbReference type="ChEBI" id="CHEBI:49883"/>
    </cofactor>
    <text evidence="8">Binds 2 [4Fe-4S] clusters per subunit.</text>
</comment>
<reference evidence="11 12" key="1">
    <citation type="submission" date="2016-02" db="EMBL/GenBank/DDBJ databases">
        <title>Genome sequence of Marichromatium gracile YL-28, a purple sulfur bacterium.</title>
        <authorList>
            <person name="Zhao C."/>
            <person name="Hong X."/>
            <person name="Chen S."/>
            <person name="Yang S."/>
        </authorList>
    </citation>
    <scope>NUCLEOTIDE SEQUENCE [LARGE SCALE GENOMIC DNA]</scope>
    <source>
        <strain evidence="11 12">YL28</strain>
    </source>
</reference>
<evidence type="ECO:0000256" key="6">
    <source>
        <dbReference type="ARBA" id="ARBA00023004"/>
    </source>
</evidence>
<keyword evidence="8" id="KW-0472">Membrane</keyword>
<dbReference type="NCBIfam" id="TIGR01945">
    <property type="entry name" value="rnfC"/>
    <property type="match status" value="1"/>
</dbReference>
<dbReference type="Pfam" id="PF10531">
    <property type="entry name" value="SLBB"/>
    <property type="match status" value="1"/>
</dbReference>
<dbReference type="EMBL" id="LSYU01000002">
    <property type="protein sequence ID" value="KXX66280.1"/>
    <property type="molecule type" value="Genomic_DNA"/>
</dbReference>
<keyword evidence="5 8" id="KW-0249">Electron transport</keyword>
<dbReference type="InterPro" id="IPR017896">
    <property type="entry name" value="4Fe4S_Fe-S-bd"/>
</dbReference>
<feature type="domain" description="4Fe-4S ferredoxin-type" evidence="10">
    <location>
        <begin position="369"/>
        <end position="401"/>
    </location>
</feature>
<dbReference type="PROSITE" id="PS51379">
    <property type="entry name" value="4FE4S_FER_2"/>
    <property type="match status" value="2"/>
</dbReference>
<accession>A0ABR5VLB5</accession>
<keyword evidence="7 8" id="KW-0411">Iron-sulfur</keyword>
<dbReference type="Gene3D" id="3.40.50.11540">
    <property type="entry name" value="NADH-ubiquinone oxidoreductase 51kDa subunit"/>
    <property type="match status" value="1"/>
</dbReference>
<feature type="domain" description="4Fe-4S ferredoxin-type" evidence="10">
    <location>
        <begin position="411"/>
        <end position="442"/>
    </location>
</feature>
<dbReference type="PANTHER" id="PTHR43034:SF2">
    <property type="entry name" value="ION-TRANSLOCATING OXIDOREDUCTASE COMPLEX SUBUNIT C"/>
    <property type="match status" value="1"/>
</dbReference>
<dbReference type="Gene3D" id="3.30.70.20">
    <property type="match status" value="1"/>
</dbReference>
<dbReference type="PROSITE" id="PS00198">
    <property type="entry name" value="4FE4S_FER_1"/>
    <property type="match status" value="1"/>
</dbReference>
<keyword evidence="3 8" id="KW-0479">Metal-binding</keyword>
<comment type="function">
    <text evidence="8">Part of a membrane-bound complex that couples electron transfer with translocation of ions across the membrane.</text>
</comment>
<dbReference type="NCBIfam" id="NF003454">
    <property type="entry name" value="PRK05035.1"/>
    <property type="match status" value="1"/>
</dbReference>
<evidence type="ECO:0000256" key="8">
    <source>
        <dbReference type="HAMAP-Rule" id="MF_00461"/>
    </source>
</evidence>
<protein>
    <recommendedName>
        <fullName evidence="8">Ion-translocating oxidoreductase complex subunit C</fullName>
        <ecNumber evidence="8">7.-.-.-</ecNumber>
    </recommendedName>
    <alternativeName>
        <fullName evidence="8">Rnf electron transport complex subunit C</fullName>
    </alternativeName>
</protein>
<keyword evidence="1 8" id="KW-0813">Transport</keyword>
<dbReference type="Pfam" id="PF13187">
    <property type="entry name" value="Fer4_9"/>
    <property type="match status" value="1"/>
</dbReference>
<keyword evidence="8" id="KW-1278">Translocase</keyword>
<feature type="region of interest" description="Disordered" evidence="9">
    <location>
        <begin position="478"/>
        <end position="508"/>
    </location>
</feature>
<dbReference type="EC" id="7.-.-.-" evidence="8"/>
<dbReference type="SUPFAM" id="SSF142019">
    <property type="entry name" value="Nqo1 FMN-binding domain-like"/>
    <property type="match status" value="1"/>
</dbReference>
<evidence type="ECO:0000256" key="3">
    <source>
        <dbReference type="ARBA" id="ARBA00022723"/>
    </source>
</evidence>
<dbReference type="Pfam" id="PF01512">
    <property type="entry name" value="Complex1_51K"/>
    <property type="match status" value="1"/>
</dbReference>
<dbReference type="RefSeq" id="WP_062271530.1">
    <property type="nucleotide sequence ID" value="NZ_LSYU01000002.1"/>
</dbReference>
<dbReference type="InterPro" id="IPR019554">
    <property type="entry name" value="Soluble_ligand-bd"/>
</dbReference>
<dbReference type="InterPro" id="IPR017900">
    <property type="entry name" value="4Fe4S_Fe_S_CS"/>
</dbReference>
<keyword evidence="12" id="KW-1185">Reference proteome</keyword>
<feature type="binding site" evidence="8">
    <location>
        <position position="387"/>
    </location>
    <ligand>
        <name>[4Fe-4S] cluster</name>
        <dbReference type="ChEBI" id="CHEBI:49883"/>
        <label>1</label>
    </ligand>
</feature>
<evidence type="ECO:0000256" key="1">
    <source>
        <dbReference type="ARBA" id="ARBA00022448"/>
    </source>
</evidence>
<keyword evidence="4 8" id="KW-0677">Repeat</keyword>
<comment type="subunit">
    <text evidence="8">The complex is composed of six subunits: RnfA, RnfB, RnfC, RnfD, RnfE and RnfG.</text>
</comment>
<evidence type="ECO:0000313" key="12">
    <source>
        <dbReference type="Proteomes" id="UP000075766"/>
    </source>
</evidence>
<dbReference type="InterPro" id="IPR037225">
    <property type="entry name" value="Nuo51_FMN-bd_sf"/>
</dbReference>
<dbReference type="InterPro" id="IPR010208">
    <property type="entry name" value="Ion_transpt_RnfC/RsxC"/>
</dbReference>
<dbReference type="SUPFAM" id="SSF46548">
    <property type="entry name" value="alpha-helical ferredoxin"/>
    <property type="match status" value="1"/>
</dbReference>
<dbReference type="InterPro" id="IPR026902">
    <property type="entry name" value="RnfC_N"/>
</dbReference>
<dbReference type="HAMAP" id="MF_00461">
    <property type="entry name" value="RsxC_RnfC"/>
    <property type="match status" value="1"/>
</dbReference>
<comment type="similarity">
    <text evidence="8">Belongs to the 4Fe4S bacterial-type ferredoxin family. RnfC subfamily.</text>
</comment>
<comment type="caution">
    <text evidence="11">The sequence shown here is derived from an EMBL/GenBank/DDBJ whole genome shotgun (WGS) entry which is preliminary data.</text>
</comment>
<feature type="binding site" evidence="8">
    <location>
        <position position="423"/>
    </location>
    <ligand>
        <name>[4Fe-4S] cluster</name>
        <dbReference type="ChEBI" id="CHEBI:49883"/>
        <label>2</label>
    </ligand>
</feature>
<proteinExistence type="inferred from homology"/>
<dbReference type="Pfam" id="PF13375">
    <property type="entry name" value="RnfC_N"/>
    <property type="match status" value="1"/>
</dbReference>
<keyword evidence="8" id="KW-0997">Cell inner membrane</keyword>
<feature type="binding site" evidence="8">
    <location>
        <position position="420"/>
    </location>
    <ligand>
        <name>[4Fe-4S] cluster</name>
        <dbReference type="ChEBI" id="CHEBI:49883"/>
        <label>2</label>
    </ligand>
</feature>
<dbReference type="InterPro" id="IPR011538">
    <property type="entry name" value="Nuo51_FMN-bd"/>
</dbReference>
<evidence type="ECO:0000256" key="9">
    <source>
        <dbReference type="SAM" id="MobiDB-lite"/>
    </source>
</evidence>
<feature type="binding site" evidence="8">
    <location>
        <position position="381"/>
    </location>
    <ligand>
        <name>[4Fe-4S] cluster</name>
        <dbReference type="ChEBI" id="CHEBI:49883"/>
        <label>1</label>
    </ligand>
</feature>
<keyword evidence="6 8" id="KW-0408">Iron</keyword>
<feature type="compositionally biased region" description="Low complexity" evidence="9">
    <location>
        <begin position="495"/>
        <end position="508"/>
    </location>
</feature>
<organism evidence="11 12">
    <name type="scientific">Marichromatium gracile</name>
    <name type="common">Chromatium gracile</name>
    <dbReference type="NCBI Taxonomy" id="1048"/>
    <lineage>
        <taxon>Bacteria</taxon>
        <taxon>Pseudomonadati</taxon>
        <taxon>Pseudomonadota</taxon>
        <taxon>Gammaproteobacteria</taxon>
        <taxon>Chromatiales</taxon>
        <taxon>Chromatiaceae</taxon>
        <taxon>Marichromatium</taxon>
    </lineage>
</organism>
<sequence length="508" mass="53349">MTALRQLLHRPANRIHPVRGGVHPDDRKALAASAPITELALPARLDLPLQQHIGASAAPLVRKGQRVAKGEPIARAQGAISAPLHAPTSGRVIAIAERPAHHPSGLAMPTISIEPDGEERWHPAITPCDDPFALDPAHIAERVAAAGIVGLGGATFPAAVKLNLGASHPLHTLVINGAECEPYLTCDDRLMRERAEAVIDGARIMAHALGVGGILVAIEDNKPEAAAAIETAAAGFDAITLIRVPTRYPMGSERHLVQALTGRETPARALTAQLGVVVHNPATAFAVHQALRLGQPLIARVVTLSGAAIARPANLWVPLGTAVETLIAHCGGLTEEDARLVSGGPMMGQPLPGTQVPTTKGCNGILALGAAERAPGRTMPCTRCGRCVEVCPCGLVPLELGAHIRVGDLDGAAARGLHDCLGCGSCAYTCPSQQPLAQYIAHAKGELAARERAKRKQAETKALAEQRTARLEAIKRAKREAMARRKREAARKQAEQQAAQAEQTETEH</sequence>
<evidence type="ECO:0000313" key="11">
    <source>
        <dbReference type="EMBL" id="KXX66280.1"/>
    </source>
</evidence>
<evidence type="ECO:0000256" key="2">
    <source>
        <dbReference type="ARBA" id="ARBA00022485"/>
    </source>
</evidence>